<dbReference type="EMBL" id="CABIJS010000144">
    <property type="protein sequence ID" value="VUZ44683.1"/>
    <property type="molecule type" value="Genomic_DNA"/>
</dbReference>
<gene>
    <name evidence="1" type="ORF">WMSIL1_LOCUS4815</name>
</gene>
<evidence type="ECO:0000313" key="1">
    <source>
        <dbReference type="EMBL" id="VUZ44683.1"/>
    </source>
</evidence>
<reference evidence="1 2" key="1">
    <citation type="submission" date="2019-07" db="EMBL/GenBank/DDBJ databases">
        <authorList>
            <person name="Jastrzebski P J."/>
            <person name="Paukszto L."/>
            <person name="Jastrzebski P J."/>
        </authorList>
    </citation>
    <scope>NUCLEOTIDE SEQUENCE [LARGE SCALE GENOMIC DNA]</scope>
    <source>
        <strain evidence="1 2">WMS-il1</strain>
    </source>
</reference>
<evidence type="ECO:0000313" key="2">
    <source>
        <dbReference type="Proteomes" id="UP000321570"/>
    </source>
</evidence>
<name>A0A564YDL8_HYMDI</name>
<dbReference type="AlphaFoldDB" id="A0A564YDL8"/>
<proteinExistence type="predicted"/>
<keyword evidence="2" id="KW-1185">Reference proteome</keyword>
<dbReference type="Proteomes" id="UP000321570">
    <property type="component" value="Unassembled WGS sequence"/>
</dbReference>
<organism evidence="1 2">
    <name type="scientific">Hymenolepis diminuta</name>
    <name type="common">Rat tapeworm</name>
    <dbReference type="NCBI Taxonomy" id="6216"/>
    <lineage>
        <taxon>Eukaryota</taxon>
        <taxon>Metazoa</taxon>
        <taxon>Spiralia</taxon>
        <taxon>Lophotrochozoa</taxon>
        <taxon>Platyhelminthes</taxon>
        <taxon>Cestoda</taxon>
        <taxon>Eucestoda</taxon>
        <taxon>Cyclophyllidea</taxon>
        <taxon>Hymenolepididae</taxon>
        <taxon>Hymenolepis</taxon>
    </lineage>
</organism>
<accession>A0A564YDL8</accession>
<protein>
    <submittedName>
        <fullName evidence="1">Uncharacterized protein</fullName>
    </submittedName>
</protein>
<sequence>MYPHDDWLMESSVPKIVPYYSHTDIILFLVIRDHFGSMITLLLEHFIQTDFFYSVKINSRDLKIAGWEVWLKQKVQSEYNFRYFEEKGINPRCSYKEGYAVITC</sequence>